<name>A0ABR3NSB2_9TELE</name>
<proteinExistence type="predicted"/>
<keyword evidence="3" id="KW-1185">Reference proteome</keyword>
<evidence type="ECO:0000313" key="3">
    <source>
        <dbReference type="Proteomes" id="UP001558613"/>
    </source>
</evidence>
<dbReference type="EMBL" id="JAYMGO010000003">
    <property type="protein sequence ID" value="KAL1279430.1"/>
    <property type="molecule type" value="Genomic_DNA"/>
</dbReference>
<protein>
    <submittedName>
        <fullName evidence="2">Uncharacterized protein</fullName>
    </submittedName>
</protein>
<dbReference type="Proteomes" id="UP001558613">
    <property type="component" value="Unassembled WGS sequence"/>
</dbReference>
<feature type="compositionally biased region" description="Low complexity" evidence="1">
    <location>
        <begin position="101"/>
        <end position="117"/>
    </location>
</feature>
<organism evidence="2 3">
    <name type="scientific">Cirrhinus molitorella</name>
    <name type="common">mud carp</name>
    <dbReference type="NCBI Taxonomy" id="172907"/>
    <lineage>
        <taxon>Eukaryota</taxon>
        <taxon>Metazoa</taxon>
        <taxon>Chordata</taxon>
        <taxon>Craniata</taxon>
        <taxon>Vertebrata</taxon>
        <taxon>Euteleostomi</taxon>
        <taxon>Actinopterygii</taxon>
        <taxon>Neopterygii</taxon>
        <taxon>Teleostei</taxon>
        <taxon>Ostariophysi</taxon>
        <taxon>Cypriniformes</taxon>
        <taxon>Cyprinidae</taxon>
        <taxon>Labeoninae</taxon>
        <taxon>Labeonini</taxon>
        <taxon>Cirrhinus</taxon>
    </lineage>
</organism>
<feature type="region of interest" description="Disordered" evidence="1">
    <location>
        <begin position="89"/>
        <end position="119"/>
    </location>
</feature>
<sequence>MVISTQEPLKPIHPAEHIQKWGKQTLQSSDEHSPDDLLLMFEDIEKMNDGRHLDWGFNGETGHRKTGCEVESGCCGSERTLKSSISEQILQQTGQKIRRGASWSSDQSGGASSSDWSLRGGSDASDSPCVSLCHPGVHVFLIIIPDAPLKK</sequence>
<comment type="caution">
    <text evidence="2">The sequence shown here is derived from an EMBL/GenBank/DDBJ whole genome shotgun (WGS) entry which is preliminary data.</text>
</comment>
<evidence type="ECO:0000313" key="2">
    <source>
        <dbReference type="EMBL" id="KAL1279430.1"/>
    </source>
</evidence>
<reference evidence="2 3" key="1">
    <citation type="submission" date="2023-09" db="EMBL/GenBank/DDBJ databases">
        <authorList>
            <person name="Wang M."/>
        </authorList>
    </citation>
    <scope>NUCLEOTIDE SEQUENCE [LARGE SCALE GENOMIC DNA]</scope>
    <source>
        <strain evidence="2">GT-2023</strain>
        <tissue evidence="2">Liver</tissue>
    </source>
</reference>
<gene>
    <name evidence="2" type="ORF">QQF64_026103</name>
</gene>
<accession>A0ABR3NSB2</accession>
<evidence type="ECO:0000256" key="1">
    <source>
        <dbReference type="SAM" id="MobiDB-lite"/>
    </source>
</evidence>